<keyword evidence="1" id="KW-0732">Signal</keyword>
<accession>A0A5B7E5R5</accession>
<evidence type="ECO:0000313" key="3">
    <source>
        <dbReference type="Proteomes" id="UP000324222"/>
    </source>
</evidence>
<feature type="chain" id="PRO_5022911704" description="Secreted protein" evidence="1">
    <location>
        <begin position="20"/>
        <end position="66"/>
    </location>
</feature>
<dbReference type="AlphaFoldDB" id="A0A5B7E5R5"/>
<comment type="caution">
    <text evidence="2">The sequence shown here is derived from an EMBL/GenBank/DDBJ whole genome shotgun (WGS) entry which is preliminary data.</text>
</comment>
<dbReference type="Proteomes" id="UP000324222">
    <property type="component" value="Unassembled WGS sequence"/>
</dbReference>
<protein>
    <recommendedName>
        <fullName evidence="4">Secreted protein</fullName>
    </recommendedName>
</protein>
<keyword evidence="3" id="KW-1185">Reference proteome</keyword>
<name>A0A5B7E5R5_PORTR</name>
<dbReference type="EMBL" id="VSRR010001860">
    <property type="protein sequence ID" value="MPC28124.1"/>
    <property type="molecule type" value="Genomic_DNA"/>
</dbReference>
<proteinExistence type="predicted"/>
<evidence type="ECO:0000313" key="2">
    <source>
        <dbReference type="EMBL" id="MPC28124.1"/>
    </source>
</evidence>
<evidence type="ECO:0000256" key="1">
    <source>
        <dbReference type="SAM" id="SignalP"/>
    </source>
</evidence>
<gene>
    <name evidence="2" type="ORF">E2C01_021319</name>
</gene>
<evidence type="ECO:0008006" key="4">
    <source>
        <dbReference type="Google" id="ProtNLM"/>
    </source>
</evidence>
<feature type="signal peptide" evidence="1">
    <location>
        <begin position="1"/>
        <end position="19"/>
    </location>
</feature>
<reference evidence="2 3" key="1">
    <citation type="submission" date="2019-05" db="EMBL/GenBank/DDBJ databases">
        <title>Another draft genome of Portunus trituberculatus and its Hox gene families provides insights of decapod evolution.</title>
        <authorList>
            <person name="Jeong J.-H."/>
            <person name="Song I."/>
            <person name="Kim S."/>
            <person name="Choi T."/>
            <person name="Kim D."/>
            <person name="Ryu S."/>
            <person name="Kim W."/>
        </authorList>
    </citation>
    <scope>NUCLEOTIDE SEQUENCE [LARGE SCALE GENOMIC DNA]</scope>
    <source>
        <tissue evidence="2">Muscle</tissue>
    </source>
</reference>
<sequence length="66" mass="7372">MVRGRLLVLFRCGPLPALTLIPEGEGVDELRRCKGWKSVVVCLSTVKSRSMRRSCLKSSVLVWQVA</sequence>
<organism evidence="2 3">
    <name type="scientific">Portunus trituberculatus</name>
    <name type="common">Swimming crab</name>
    <name type="synonym">Neptunus trituberculatus</name>
    <dbReference type="NCBI Taxonomy" id="210409"/>
    <lineage>
        <taxon>Eukaryota</taxon>
        <taxon>Metazoa</taxon>
        <taxon>Ecdysozoa</taxon>
        <taxon>Arthropoda</taxon>
        <taxon>Crustacea</taxon>
        <taxon>Multicrustacea</taxon>
        <taxon>Malacostraca</taxon>
        <taxon>Eumalacostraca</taxon>
        <taxon>Eucarida</taxon>
        <taxon>Decapoda</taxon>
        <taxon>Pleocyemata</taxon>
        <taxon>Brachyura</taxon>
        <taxon>Eubrachyura</taxon>
        <taxon>Portunoidea</taxon>
        <taxon>Portunidae</taxon>
        <taxon>Portuninae</taxon>
        <taxon>Portunus</taxon>
    </lineage>
</organism>